<dbReference type="Proteomes" id="UP001497382">
    <property type="component" value="Unassembled WGS sequence"/>
</dbReference>
<keyword evidence="3" id="KW-1185">Reference proteome</keyword>
<evidence type="ECO:0000313" key="3">
    <source>
        <dbReference type="Proteomes" id="UP001497382"/>
    </source>
</evidence>
<dbReference type="AlphaFoldDB" id="A0AAV2B5T8"/>
<proteinExistence type="predicted"/>
<keyword evidence="1" id="KW-0732">Signal</keyword>
<evidence type="ECO:0000256" key="1">
    <source>
        <dbReference type="SAM" id="SignalP"/>
    </source>
</evidence>
<organism evidence="2 3">
    <name type="scientific">Larinioides sclopetarius</name>
    <dbReference type="NCBI Taxonomy" id="280406"/>
    <lineage>
        <taxon>Eukaryota</taxon>
        <taxon>Metazoa</taxon>
        <taxon>Ecdysozoa</taxon>
        <taxon>Arthropoda</taxon>
        <taxon>Chelicerata</taxon>
        <taxon>Arachnida</taxon>
        <taxon>Araneae</taxon>
        <taxon>Araneomorphae</taxon>
        <taxon>Entelegynae</taxon>
        <taxon>Araneoidea</taxon>
        <taxon>Araneidae</taxon>
        <taxon>Larinioides</taxon>
    </lineage>
</organism>
<comment type="caution">
    <text evidence="2">The sequence shown here is derived from an EMBL/GenBank/DDBJ whole genome shotgun (WGS) entry which is preliminary data.</text>
</comment>
<feature type="chain" id="PRO_5043875377" description="Granulin" evidence="1">
    <location>
        <begin position="17"/>
        <end position="216"/>
    </location>
</feature>
<sequence>MITILVFFVIPCLAAAEVPCPDNKVTCPQDKRCCELEGRYTCCDSDDVHFLEIKVKVRAGTDVTNASPYPNMSVSAIQAGPFDTCTRQNCYGECCSSNACCPYIAADCCSETSCCPSLHSCCPGERCCPMGKKCCRELCCEIDEQCCPGGCCDLFAECCGTGCCASGTQCCGSWCCLQAQRCGESKHECHDAAHTNTPSVLGGLMLIGLIFVSHRV</sequence>
<protein>
    <recommendedName>
        <fullName evidence="4">Granulin</fullName>
    </recommendedName>
</protein>
<feature type="signal peptide" evidence="1">
    <location>
        <begin position="1"/>
        <end position="16"/>
    </location>
</feature>
<accession>A0AAV2B5T8</accession>
<gene>
    <name evidence="2" type="ORF">LARSCL_LOCUS17040</name>
</gene>
<name>A0AAV2B5T8_9ARAC</name>
<dbReference type="EMBL" id="CAXIEN010000281">
    <property type="protein sequence ID" value="CAL1291369.1"/>
    <property type="molecule type" value="Genomic_DNA"/>
</dbReference>
<reference evidence="2 3" key="1">
    <citation type="submission" date="2024-04" db="EMBL/GenBank/DDBJ databases">
        <authorList>
            <person name="Rising A."/>
            <person name="Reimegard J."/>
            <person name="Sonavane S."/>
            <person name="Akerstrom W."/>
            <person name="Nylinder S."/>
            <person name="Hedman E."/>
            <person name="Kallberg Y."/>
        </authorList>
    </citation>
    <scope>NUCLEOTIDE SEQUENCE [LARGE SCALE GENOMIC DNA]</scope>
</reference>
<evidence type="ECO:0000313" key="2">
    <source>
        <dbReference type="EMBL" id="CAL1291369.1"/>
    </source>
</evidence>
<evidence type="ECO:0008006" key="4">
    <source>
        <dbReference type="Google" id="ProtNLM"/>
    </source>
</evidence>